<keyword evidence="2" id="KW-1185">Reference proteome</keyword>
<dbReference type="Gramene" id="OMERI07G01510.1">
    <property type="protein sequence ID" value="OMERI07G01510.1"/>
    <property type="gene ID" value="OMERI07G01510"/>
</dbReference>
<evidence type="ECO:0000313" key="2">
    <source>
        <dbReference type="Proteomes" id="UP000008021"/>
    </source>
</evidence>
<reference evidence="1" key="2">
    <citation type="submission" date="2018-05" db="EMBL/GenBank/DDBJ databases">
        <title>OmerRS3 (Oryza meridionalis Reference Sequence Version 3).</title>
        <authorList>
            <person name="Zhang J."/>
            <person name="Kudrna D."/>
            <person name="Lee S."/>
            <person name="Talag J."/>
            <person name="Welchert J."/>
            <person name="Wing R.A."/>
        </authorList>
    </citation>
    <scope>NUCLEOTIDE SEQUENCE [LARGE SCALE GENOMIC DNA]</scope>
    <source>
        <strain evidence="1">cv. OR44</strain>
    </source>
</reference>
<organism evidence="1">
    <name type="scientific">Oryza meridionalis</name>
    <dbReference type="NCBI Taxonomy" id="40149"/>
    <lineage>
        <taxon>Eukaryota</taxon>
        <taxon>Viridiplantae</taxon>
        <taxon>Streptophyta</taxon>
        <taxon>Embryophyta</taxon>
        <taxon>Tracheophyta</taxon>
        <taxon>Spermatophyta</taxon>
        <taxon>Magnoliopsida</taxon>
        <taxon>Liliopsida</taxon>
        <taxon>Poales</taxon>
        <taxon>Poaceae</taxon>
        <taxon>BOP clade</taxon>
        <taxon>Oryzoideae</taxon>
        <taxon>Oryzeae</taxon>
        <taxon>Oryzinae</taxon>
        <taxon>Oryza</taxon>
    </lineage>
</organism>
<protein>
    <submittedName>
        <fullName evidence="1">Uncharacterized protein</fullName>
    </submittedName>
</protein>
<dbReference type="Proteomes" id="UP000008021">
    <property type="component" value="Chromosome 7"/>
</dbReference>
<sequence length="93" mass="10195">MEVVWIPLEFAVAEGRRGFECTAHGDYVVLASRGPVAQAPTSALVFDSRCDEWWWAPPCPYVVVAHHGAAVGTRVRRGGDNTTTVRRQSGQVE</sequence>
<evidence type="ECO:0000313" key="1">
    <source>
        <dbReference type="EnsemblPlants" id="OMERI07G01510.1"/>
    </source>
</evidence>
<name>A0A0E0E7C0_9ORYZ</name>
<dbReference type="HOGENOM" id="CLU_2403357_0_0_1"/>
<dbReference type="AlphaFoldDB" id="A0A0E0E7C0"/>
<proteinExistence type="predicted"/>
<reference evidence="1" key="1">
    <citation type="submission" date="2015-04" db="UniProtKB">
        <authorList>
            <consortium name="EnsemblPlants"/>
        </authorList>
    </citation>
    <scope>IDENTIFICATION</scope>
</reference>
<dbReference type="EnsemblPlants" id="OMERI07G01510.1">
    <property type="protein sequence ID" value="OMERI07G01510.1"/>
    <property type="gene ID" value="OMERI07G01510"/>
</dbReference>
<accession>A0A0E0E7C0</accession>